<keyword evidence="3" id="KW-1185">Reference proteome</keyword>
<accession>K2JL85</accession>
<keyword evidence="1" id="KW-0732">Signal</keyword>
<name>K2JL85_9GAMM</name>
<feature type="signal peptide" evidence="1">
    <location>
        <begin position="1"/>
        <end position="27"/>
    </location>
</feature>
<dbReference type="RefSeq" id="WP_008488339.1">
    <property type="nucleotide sequence ID" value="NZ_AMRG01000006.1"/>
</dbReference>
<dbReference type="InterPro" id="IPR011990">
    <property type="entry name" value="TPR-like_helical_dom_sf"/>
</dbReference>
<dbReference type="Gene3D" id="1.25.40.10">
    <property type="entry name" value="Tetratricopeptide repeat domain"/>
    <property type="match status" value="1"/>
</dbReference>
<evidence type="ECO:0000313" key="3">
    <source>
        <dbReference type="Proteomes" id="UP000014115"/>
    </source>
</evidence>
<gene>
    <name evidence="2" type="ORF">A10D4_05911</name>
</gene>
<dbReference type="EMBL" id="AMRG01000006">
    <property type="protein sequence ID" value="EKE84206.1"/>
    <property type="molecule type" value="Genomic_DNA"/>
</dbReference>
<sequence length="227" mass="24906">MRTINLSVTSLALTLSAALIFPTTTWAQTADDFAAQLANLQQDWAVANYQLQDDAQEDEFEQLAERAKQLVTAYPDNAAAYIWQGIVLSTEAGVVGGLGALDLAEAAKASLEHAMTIDDQALEGSAYTSLGTLYYKVPGWPFGFGDDDKAEQLLKQALTINPTGIDANYFYADFLYEDGEYQKAAKYLTAAAAAAPRPGRELADSERQKEIQALQEKVNKRINKRRR</sequence>
<evidence type="ECO:0000313" key="2">
    <source>
        <dbReference type="EMBL" id="EKE84206.1"/>
    </source>
</evidence>
<dbReference type="STRING" id="740709.A10D4_05911"/>
<dbReference type="AlphaFoldDB" id="K2JL85"/>
<dbReference type="PATRIC" id="fig|740709.3.peg.1207"/>
<evidence type="ECO:0000256" key="1">
    <source>
        <dbReference type="SAM" id="SignalP"/>
    </source>
</evidence>
<dbReference type="SUPFAM" id="SSF48452">
    <property type="entry name" value="TPR-like"/>
    <property type="match status" value="1"/>
</dbReference>
<comment type="caution">
    <text evidence="2">The sequence shown here is derived from an EMBL/GenBank/DDBJ whole genome shotgun (WGS) entry which is preliminary data.</text>
</comment>
<proteinExistence type="predicted"/>
<dbReference type="OrthoDB" id="9812424at2"/>
<reference evidence="2 3" key="1">
    <citation type="journal article" date="2012" name="J. Bacteriol.">
        <title>Genome Sequence of Idiomarina xiamenensis Type Strain 10-D-4.</title>
        <authorList>
            <person name="Lai Q."/>
            <person name="Wang L."/>
            <person name="Wang W."/>
            <person name="Shao Z."/>
        </authorList>
    </citation>
    <scope>NUCLEOTIDE SEQUENCE [LARGE SCALE GENOMIC DNA]</scope>
    <source>
        <strain evidence="2 3">10-D-4</strain>
    </source>
</reference>
<organism evidence="2 3">
    <name type="scientific">Idiomarina xiamenensis 10-D-4</name>
    <dbReference type="NCBI Taxonomy" id="740709"/>
    <lineage>
        <taxon>Bacteria</taxon>
        <taxon>Pseudomonadati</taxon>
        <taxon>Pseudomonadota</taxon>
        <taxon>Gammaproteobacteria</taxon>
        <taxon>Alteromonadales</taxon>
        <taxon>Idiomarinaceae</taxon>
        <taxon>Idiomarina</taxon>
    </lineage>
</organism>
<dbReference type="Pfam" id="PF14559">
    <property type="entry name" value="TPR_19"/>
    <property type="match status" value="1"/>
</dbReference>
<feature type="chain" id="PRO_5003859092" evidence="1">
    <location>
        <begin position="28"/>
        <end position="227"/>
    </location>
</feature>
<dbReference type="eggNOG" id="COG3063">
    <property type="taxonomic scope" value="Bacteria"/>
</dbReference>
<dbReference type="Proteomes" id="UP000014115">
    <property type="component" value="Unassembled WGS sequence"/>
</dbReference>
<protein>
    <submittedName>
        <fullName evidence="2">Uncharacterized protein</fullName>
    </submittedName>
</protein>